<dbReference type="Gene3D" id="3.90.550.10">
    <property type="entry name" value="Spore Coat Polysaccharide Biosynthesis Protein SpsA, Chain A"/>
    <property type="match status" value="1"/>
</dbReference>
<evidence type="ECO:0000259" key="5">
    <source>
        <dbReference type="Pfam" id="PF00535"/>
    </source>
</evidence>
<dbReference type="InterPro" id="IPR029044">
    <property type="entry name" value="Nucleotide-diphossugar_trans"/>
</dbReference>
<proteinExistence type="inferred from homology"/>
<accession>A0A653EGV8</accession>
<evidence type="ECO:0000256" key="1">
    <source>
        <dbReference type="ARBA" id="ARBA00006739"/>
    </source>
</evidence>
<dbReference type="AlphaFoldDB" id="A0A653EGV8"/>
<feature type="domain" description="Glycosyltransferase 2-like" evidence="5">
    <location>
        <begin position="9"/>
        <end position="169"/>
    </location>
</feature>
<evidence type="ECO:0000256" key="2">
    <source>
        <dbReference type="ARBA" id="ARBA00022676"/>
    </source>
</evidence>
<organism evidence="6">
    <name type="scientific">Mycobacterium riyadhense</name>
    <dbReference type="NCBI Taxonomy" id="486698"/>
    <lineage>
        <taxon>Bacteria</taxon>
        <taxon>Bacillati</taxon>
        <taxon>Actinomycetota</taxon>
        <taxon>Actinomycetes</taxon>
        <taxon>Mycobacteriales</taxon>
        <taxon>Mycobacteriaceae</taxon>
        <taxon>Mycobacterium</taxon>
    </lineage>
</organism>
<dbReference type="PANTHER" id="PTHR43630:SF1">
    <property type="entry name" value="POLY-BETA-1,6-N-ACETYL-D-GLUCOSAMINE SYNTHASE"/>
    <property type="match status" value="1"/>
</dbReference>
<dbReference type="EMBL" id="LR589075">
    <property type="protein sequence ID" value="VTO96749.1"/>
    <property type="molecule type" value="Genomic_DNA"/>
</dbReference>
<reference evidence="6" key="1">
    <citation type="submission" date="2019-05" db="EMBL/GenBank/DDBJ databases">
        <authorList>
            <person name="Naeem R."/>
            <person name="Antony C."/>
            <person name="Guan Q."/>
        </authorList>
    </citation>
    <scope>NUCLEOTIDE SEQUENCE</scope>
    <source>
        <strain evidence="6">2</strain>
    </source>
</reference>
<dbReference type="OrthoDB" id="2369748at2"/>
<keyword evidence="3" id="KW-0808">Transferase</keyword>
<evidence type="ECO:0000313" key="6">
    <source>
        <dbReference type="EMBL" id="VTO96749.1"/>
    </source>
</evidence>
<keyword evidence="4" id="KW-1133">Transmembrane helix</keyword>
<dbReference type="PANTHER" id="PTHR43630">
    <property type="entry name" value="POLY-BETA-1,6-N-ACETYL-D-GLUCOSAMINE SYNTHASE"/>
    <property type="match status" value="1"/>
</dbReference>
<dbReference type="CDD" id="cd00761">
    <property type="entry name" value="Glyco_tranf_GTA_type"/>
    <property type="match status" value="1"/>
</dbReference>
<feature type="transmembrane region" description="Helical" evidence="4">
    <location>
        <begin position="237"/>
        <end position="255"/>
    </location>
</feature>
<protein>
    <submittedName>
        <fullName evidence="6">Poly-beta-1,6-N-acetyl-D-glucosamine synthase</fullName>
    </submittedName>
</protein>
<dbReference type="InterPro" id="IPR001173">
    <property type="entry name" value="Glyco_trans_2-like"/>
</dbReference>
<comment type="similarity">
    <text evidence="1">Belongs to the glycosyltransferase 2 family.</text>
</comment>
<keyword evidence="4" id="KW-0812">Transmembrane</keyword>
<dbReference type="SUPFAM" id="SSF53448">
    <property type="entry name" value="Nucleotide-diphospho-sugar transferases"/>
    <property type="match status" value="1"/>
</dbReference>
<name>A0A653EGV8_9MYCO</name>
<evidence type="ECO:0000256" key="4">
    <source>
        <dbReference type="SAM" id="Phobius"/>
    </source>
</evidence>
<gene>
    <name evidence="6" type="primary">pgaC_1</name>
    <name evidence="6" type="ORF">BIN_B_01725</name>
</gene>
<evidence type="ECO:0000256" key="3">
    <source>
        <dbReference type="ARBA" id="ARBA00022679"/>
    </source>
</evidence>
<keyword evidence="4" id="KW-0472">Membrane</keyword>
<keyword evidence="2" id="KW-0328">Glycosyltransferase</keyword>
<dbReference type="Pfam" id="PF00535">
    <property type="entry name" value="Glycos_transf_2"/>
    <property type="match status" value="1"/>
</dbReference>
<sequence>MIESPSVAIVIPAFNEERVIAKCLDSCIDQTSLADEIIVVNNRSTDGTASIVRRYQTENPHINIRLLNQDEHQGIAPTRNCGFDNVRSDVIGRIDADSIVAHDWVATIRRCFADPAIDAATGPVLYYDMPMRGLFFRIDHMTRTRLHRNATDQRFLLGSNMAIRTSAWQAVRHLTRLDLEDLLHEDIDLAVTLFKNNFEVAYEPALVAGMSGRRVESAPRDFYRYSTRYLRTTKAHGVNSGTALITIFILLLGYFPVRTLRFFYDVENNRFTLSKLRGKLAEMGRRVGGAVRRDVQRATGRVPVGEPRLLIPHEAPHAVRYAEVPDEVRGHAA</sequence>
<dbReference type="GO" id="GO:0016757">
    <property type="term" value="F:glycosyltransferase activity"/>
    <property type="evidence" value="ECO:0007669"/>
    <property type="project" value="UniProtKB-KW"/>
</dbReference>